<accession>A0ABS5IFY1</accession>
<organism evidence="2 3">
    <name type="scientific">Magnetospirillum sulfuroxidans</name>
    <dbReference type="NCBI Taxonomy" id="611300"/>
    <lineage>
        <taxon>Bacteria</taxon>
        <taxon>Pseudomonadati</taxon>
        <taxon>Pseudomonadota</taxon>
        <taxon>Alphaproteobacteria</taxon>
        <taxon>Rhodospirillales</taxon>
        <taxon>Rhodospirillaceae</taxon>
        <taxon>Magnetospirillum</taxon>
    </lineage>
</organism>
<evidence type="ECO:0000313" key="3">
    <source>
        <dbReference type="Proteomes" id="UP000680714"/>
    </source>
</evidence>
<dbReference type="Pfam" id="PF14235">
    <property type="entry name" value="DUF4337"/>
    <property type="match status" value="1"/>
</dbReference>
<dbReference type="Proteomes" id="UP000680714">
    <property type="component" value="Unassembled WGS sequence"/>
</dbReference>
<protein>
    <submittedName>
        <fullName evidence="2">DUF4337 domain-containing protein</fullName>
    </submittedName>
</protein>
<dbReference type="RefSeq" id="WP_211550903.1">
    <property type="nucleotide sequence ID" value="NZ_JAGTUF010000021.1"/>
</dbReference>
<feature type="transmembrane region" description="Helical" evidence="1">
    <location>
        <begin position="178"/>
        <end position="199"/>
    </location>
</feature>
<name>A0ABS5IFY1_9PROT</name>
<keyword evidence="1" id="KW-0812">Transmembrane</keyword>
<dbReference type="InterPro" id="IPR025570">
    <property type="entry name" value="DUF4337"/>
</dbReference>
<evidence type="ECO:0000256" key="1">
    <source>
        <dbReference type="SAM" id="Phobius"/>
    </source>
</evidence>
<gene>
    <name evidence="2" type="ORF">KEC16_16365</name>
</gene>
<reference evidence="2 3" key="1">
    <citation type="submission" date="2021-04" db="EMBL/GenBank/DDBJ databases">
        <title>Magnetospirillum sulfuroxidans sp. nov., a facultative chemolithoautotrophic sulfur-oxidizing alphaproteobacterium isolated from freshwater sediment and proposals for Paramagetospirillum gen. nov., and Magnetospirillaceae fam. nov.</title>
        <authorList>
            <person name="Koziaeva V."/>
            <person name="Geelhoed J.S."/>
            <person name="Sorokin D.Y."/>
            <person name="Grouzdev D.S."/>
        </authorList>
    </citation>
    <scope>NUCLEOTIDE SEQUENCE [LARGE SCALE GENOMIC DNA]</scope>
    <source>
        <strain evidence="2 3">J10</strain>
    </source>
</reference>
<keyword evidence="3" id="KW-1185">Reference proteome</keyword>
<keyword evidence="1" id="KW-0472">Membrane</keyword>
<comment type="caution">
    <text evidence="2">The sequence shown here is derived from an EMBL/GenBank/DDBJ whole genome shotgun (WGS) entry which is preliminary data.</text>
</comment>
<evidence type="ECO:0000313" key="2">
    <source>
        <dbReference type="EMBL" id="MBR9973299.1"/>
    </source>
</evidence>
<dbReference type="EMBL" id="JAGTUF010000021">
    <property type="protein sequence ID" value="MBR9973299.1"/>
    <property type="molecule type" value="Genomic_DNA"/>
</dbReference>
<proteinExistence type="predicted"/>
<feature type="transmembrane region" description="Helical" evidence="1">
    <location>
        <begin position="26"/>
        <end position="47"/>
    </location>
</feature>
<sequence length="200" mass="22363">MAGVDVGEIQEKIEELGDSKNSKWNAIYISFLAVLLAVCGLGGGNNGEDMMTSVIKMSDTYNYFQAKNARQTLYKISVDQMNLMLVTQPTMPAAARAEVQAKIDQYKATIQRYESDPKENDGKKELLEQAKAFSDQHSESVKIDPYFDFSETLFQIAIVLMSVYLITGLRYIMLGSYVTGGMGLFLLVDAYTLFLELPFL</sequence>
<keyword evidence="1" id="KW-1133">Transmembrane helix</keyword>